<keyword evidence="2" id="KW-0238">DNA-binding</keyword>
<dbReference type="InterPro" id="IPR036093">
    <property type="entry name" value="NAC_dom_sf"/>
</dbReference>
<evidence type="ECO:0000313" key="6">
    <source>
        <dbReference type="EMBL" id="KAF4385357.1"/>
    </source>
</evidence>
<evidence type="ECO:0000256" key="1">
    <source>
        <dbReference type="ARBA" id="ARBA00023015"/>
    </source>
</evidence>
<protein>
    <recommendedName>
        <fullName evidence="5">NAC domain-containing protein</fullName>
    </recommendedName>
</protein>
<dbReference type="Pfam" id="PF02365">
    <property type="entry name" value="NAM"/>
    <property type="match status" value="1"/>
</dbReference>
<gene>
    <name evidence="6" type="ORF">G4B88_026640</name>
</gene>
<dbReference type="PROSITE" id="PS51005">
    <property type="entry name" value="NAC"/>
    <property type="match status" value="1"/>
</dbReference>
<keyword evidence="3" id="KW-0804">Transcription</keyword>
<proteinExistence type="predicted"/>
<keyword evidence="7" id="KW-1185">Reference proteome</keyword>
<dbReference type="PANTHER" id="PTHR31744">
    <property type="entry name" value="PROTEIN CUP-SHAPED COTYLEDON 2-RELATED"/>
    <property type="match status" value="1"/>
</dbReference>
<reference evidence="6 7" key="1">
    <citation type="journal article" date="2020" name="bioRxiv">
        <title>Sequence and annotation of 42 cannabis genomes reveals extensive copy number variation in cannabinoid synthesis and pathogen resistance genes.</title>
        <authorList>
            <person name="Mckernan K.J."/>
            <person name="Helbert Y."/>
            <person name="Kane L.T."/>
            <person name="Ebling H."/>
            <person name="Zhang L."/>
            <person name="Liu B."/>
            <person name="Eaton Z."/>
            <person name="Mclaughlin S."/>
            <person name="Kingan S."/>
            <person name="Baybayan P."/>
            <person name="Concepcion G."/>
            <person name="Jordan M."/>
            <person name="Riva A."/>
            <person name="Barbazuk W."/>
            <person name="Harkins T."/>
        </authorList>
    </citation>
    <scope>NUCLEOTIDE SEQUENCE [LARGE SCALE GENOMIC DNA]</scope>
    <source>
        <strain evidence="7">cv. Jamaican Lion 4</strain>
        <tissue evidence="6">Leaf</tissue>
    </source>
</reference>
<organism evidence="6 7">
    <name type="scientific">Cannabis sativa</name>
    <name type="common">Hemp</name>
    <name type="synonym">Marijuana</name>
    <dbReference type="NCBI Taxonomy" id="3483"/>
    <lineage>
        <taxon>Eukaryota</taxon>
        <taxon>Viridiplantae</taxon>
        <taxon>Streptophyta</taxon>
        <taxon>Embryophyta</taxon>
        <taxon>Tracheophyta</taxon>
        <taxon>Spermatophyta</taxon>
        <taxon>Magnoliopsida</taxon>
        <taxon>eudicotyledons</taxon>
        <taxon>Gunneridae</taxon>
        <taxon>Pentapetalae</taxon>
        <taxon>rosids</taxon>
        <taxon>fabids</taxon>
        <taxon>Rosales</taxon>
        <taxon>Cannabaceae</taxon>
        <taxon>Cannabis</taxon>
    </lineage>
</organism>
<dbReference type="Proteomes" id="UP000583929">
    <property type="component" value="Unassembled WGS sequence"/>
</dbReference>
<dbReference type="GO" id="GO:0003677">
    <property type="term" value="F:DNA binding"/>
    <property type="evidence" value="ECO:0007669"/>
    <property type="project" value="UniProtKB-KW"/>
</dbReference>
<evidence type="ECO:0000256" key="2">
    <source>
        <dbReference type="ARBA" id="ARBA00023125"/>
    </source>
</evidence>
<dbReference type="GO" id="GO:0006355">
    <property type="term" value="P:regulation of DNA-templated transcription"/>
    <property type="evidence" value="ECO:0007669"/>
    <property type="project" value="InterPro"/>
</dbReference>
<dbReference type="SUPFAM" id="SSF101941">
    <property type="entry name" value="NAC domain"/>
    <property type="match status" value="1"/>
</dbReference>
<dbReference type="EMBL" id="JAATIQ010000086">
    <property type="protein sequence ID" value="KAF4385357.1"/>
    <property type="molecule type" value="Genomic_DNA"/>
</dbReference>
<dbReference type="PANTHER" id="PTHR31744:SF22">
    <property type="entry name" value="NAC DOMAIN CONTAINING PROTEIN 58"/>
    <property type="match status" value="1"/>
</dbReference>
<dbReference type="AlphaFoldDB" id="A0A7J6GR33"/>
<name>A0A7J6GR33_CANSA</name>
<dbReference type="Gene3D" id="2.170.150.80">
    <property type="entry name" value="NAC domain"/>
    <property type="match status" value="1"/>
</dbReference>
<evidence type="ECO:0000313" key="7">
    <source>
        <dbReference type="Proteomes" id="UP000583929"/>
    </source>
</evidence>
<feature type="domain" description="NAC" evidence="5">
    <location>
        <begin position="1"/>
        <end position="120"/>
    </location>
</feature>
<comment type="caution">
    <text evidence="6">The sequence shown here is derived from an EMBL/GenBank/DDBJ whole genome shotgun (WGS) entry which is preliminary data.</text>
</comment>
<evidence type="ECO:0000256" key="3">
    <source>
        <dbReference type="ARBA" id="ARBA00023163"/>
    </source>
</evidence>
<sequence>MEELPPGFRFHPTDEELIKKASMGEKEWYFFSLKDRKYPTGLRTNRATEAGYWKTTGKDKEILRSGSGVLVGMKKTLVFYKGRAPRGEKSNWVMHEYRLQNNHPFNHSKEEWVVCRVFQKSNGVKKPQQIQSSHEPSIDSPCDDTNSILNYNNNDINEFRDNINIDHHHHMIIPNNNFDHQQQQGFINNNNNMTMMNLNNINNNINPLIIPSLNSSSSWNYSNLLNNSNINNLSSSMNSFILKALQLRNNINNNNNNNNNNIVYNLSTTTSSQLQEQPFTLDSFDQL</sequence>
<keyword evidence="1" id="KW-0805">Transcription regulation</keyword>
<evidence type="ECO:0000256" key="4">
    <source>
        <dbReference type="ARBA" id="ARBA00023242"/>
    </source>
</evidence>
<evidence type="ECO:0000259" key="5">
    <source>
        <dbReference type="PROSITE" id="PS51005"/>
    </source>
</evidence>
<keyword evidence="4" id="KW-0539">Nucleus</keyword>
<accession>A0A7J6GR33</accession>
<dbReference type="InterPro" id="IPR003441">
    <property type="entry name" value="NAC-dom"/>
</dbReference>